<sequence length="194" mass="20706">MTTTAPAEFEGPLHQFARNAWQALLVLGALTIVFGVAILAWPGKTLVVAGALFGAYLVVSGIMQLLTAFGTHLSAALRVLAFVSGIVSMILGMFCFRDKLESILLLAIWIGIGWVFRGVTLLIAALSSPVMPARGWQIFSGIVIAVGGSVLISYPFDSIAFLTLMTGGWLIAIGVVEIIDAFQVRRRVNTLAEL</sequence>
<keyword evidence="1" id="KW-0812">Transmembrane</keyword>
<feature type="transmembrane region" description="Helical" evidence="1">
    <location>
        <begin position="133"/>
        <end position="152"/>
    </location>
</feature>
<feature type="transmembrane region" description="Helical" evidence="1">
    <location>
        <begin position="75"/>
        <end position="96"/>
    </location>
</feature>
<evidence type="ECO:0000313" key="3">
    <source>
        <dbReference type="Proteomes" id="UP001519535"/>
    </source>
</evidence>
<dbReference type="Pfam" id="PF03729">
    <property type="entry name" value="DUF308"/>
    <property type="match status" value="2"/>
</dbReference>
<evidence type="ECO:0000256" key="1">
    <source>
        <dbReference type="SAM" id="Phobius"/>
    </source>
</evidence>
<accession>A0ABS5RJR5</accession>
<keyword evidence="1" id="KW-1133">Transmembrane helix</keyword>
<dbReference type="PANTHER" id="PTHR34989">
    <property type="entry name" value="PROTEIN HDED"/>
    <property type="match status" value="1"/>
</dbReference>
<dbReference type="Proteomes" id="UP001519535">
    <property type="component" value="Unassembled WGS sequence"/>
</dbReference>
<proteinExistence type="predicted"/>
<keyword evidence="1" id="KW-0472">Membrane</keyword>
<dbReference type="PANTHER" id="PTHR34989:SF1">
    <property type="entry name" value="PROTEIN HDED"/>
    <property type="match status" value="1"/>
</dbReference>
<feature type="transmembrane region" description="Helical" evidence="1">
    <location>
        <begin position="159"/>
        <end position="179"/>
    </location>
</feature>
<dbReference type="InterPro" id="IPR052712">
    <property type="entry name" value="Acid_resist_chaperone_HdeD"/>
</dbReference>
<feature type="transmembrane region" description="Helical" evidence="1">
    <location>
        <begin position="46"/>
        <end position="69"/>
    </location>
</feature>
<feature type="transmembrane region" description="Helical" evidence="1">
    <location>
        <begin position="103"/>
        <end position="127"/>
    </location>
</feature>
<dbReference type="RefSeq" id="WP_214093396.1">
    <property type="nucleotide sequence ID" value="NZ_JAHCLR010000025.1"/>
</dbReference>
<comment type="caution">
    <text evidence="2">The sequence shown here is derived from an EMBL/GenBank/DDBJ whole genome shotgun (WGS) entry which is preliminary data.</text>
</comment>
<feature type="transmembrane region" description="Helical" evidence="1">
    <location>
        <begin position="20"/>
        <end position="39"/>
    </location>
</feature>
<dbReference type="InterPro" id="IPR005325">
    <property type="entry name" value="DUF308_memb"/>
</dbReference>
<organism evidence="2 3">
    <name type="scientific">Mycolicibacter acidiphilus</name>
    <dbReference type="NCBI Taxonomy" id="2835306"/>
    <lineage>
        <taxon>Bacteria</taxon>
        <taxon>Bacillati</taxon>
        <taxon>Actinomycetota</taxon>
        <taxon>Actinomycetes</taxon>
        <taxon>Mycobacteriales</taxon>
        <taxon>Mycobacteriaceae</taxon>
        <taxon>Mycolicibacter</taxon>
    </lineage>
</organism>
<reference evidence="2 3" key="1">
    <citation type="submission" date="2021-05" db="EMBL/GenBank/DDBJ databases">
        <title>Mycobacterium acidophilum sp. nov., an extremely acid-tolerant member of the genus Mycobacterium.</title>
        <authorList>
            <person name="Xia J."/>
        </authorList>
    </citation>
    <scope>NUCLEOTIDE SEQUENCE [LARGE SCALE GENOMIC DNA]</scope>
    <source>
        <strain evidence="2 3">M1</strain>
    </source>
</reference>
<keyword evidence="3" id="KW-1185">Reference proteome</keyword>
<evidence type="ECO:0000313" key="2">
    <source>
        <dbReference type="EMBL" id="MBS9534526.1"/>
    </source>
</evidence>
<name>A0ABS5RJR5_9MYCO</name>
<protein>
    <submittedName>
        <fullName evidence="2">HdeD family acid-resistance protein</fullName>
    </submittedName>
</protein>
<dbReference type="EMBL" id="JAHCLR010000025">
    <property type="protein sequence ID" value="MBS9534526.1"/>
    <property type="molecule type" value="Genomic_DNA"/>
</dbReference>
<gene>
    <name evidence="2" type="ORF">KIH27_13110</name>
</gene>